<dbReference type="InterPro" id="IPR006222">
    <property type="entry name" value="GCVT_N"/>
</dbReference>
<evidence type="ECO:0000256" key="3">
    <source>
        <dbReference type="ARBA" id="ARBA00022737"/>
    </source>
</evidence>
<dbReference type="Pfam" id="PF04082">
    <property type="entry name" value="Fungal_trans"/>
    <property type="match status" value="1"/>
</dbReference>
<feature type="compositionally biased region" description="Basic and acidic residues" evidence="8">
    <location>
        <begin position="538"/>
        <end position="549"/>
    </location>
</feature>
<dbReference type="SUPFAM" id="SSF103025">
    <property type="entry name" value="Folate-binding domain"/>
    <property type="match status" value="1"/>
</dbReference>
<dbReference type="PROSITE" id="PS50157">
    <property type="entry name" value="ZINC_FINGER_C2H2_2"/>
    <property type="match status" value="1"/>
</dbReference>
<dbReference type="GO" id="GO:0008270">
    <property type="term" value="F:zinc ion binding"/>
    <property type="evidence" value="ECO:0007669"/>
    <property type="project" value="UniProtKB-KW"/>
</dbReference>
<dbReference type="PANTHER" id="PTHR40626:SF11">
    <property type="entry name" value="ZINC FINGER PROTEIN YPR022C"/>
    <property type="match status" value="1"/>
</dbReference>
<dbReference type="GO" id="GO:0006351">
    <property type="term" value="P:DNA-templated transcription"/>
    <property type="evidence" value="ECO:0007669"/>
    <property type="project" value="InterPro"/>
</dbReference>
<dbReference type="GO" id="GO:0000785">
    <property type="term" value="C:chromatin"/>
    <property type="evidence" value="ECO:0007669"/>
    <property type="project" value="TreeGrafter"/>
</dbReference>
<gene>
    <name evidence="10" type="ORF">IM811_002897</name>
</gene>
<evidence type="ECO:0000313" key="10">
    <source>
        <dbReference type="EMBL" id="KAF9747563.1"/>
    </source>
</evidence>
<proteinExistence type="predicted"/>
<feature type="region of interest" description="Disordered" evidence="8">
    <location>
        <begin position="538"/>
        <end position="590"/>
    </location>
</feature>
<evidence type="ECO:0000256" key="8">
    <source>
        <dbReference type="SAM" id="MobiDB-lite"/>
    </source>
</evidence>
<dbReference type="Proteomes" id="UP000616885">
    <property type="component" value="Unassembled WGS sequence"/>
</dbReference>
<evidence type="ECO:0000256" key="4">
    <source>
        <dbReference type="ARBA" id="ARBA00022771"/>
    </source>
</evidence>
<evidence type="ECO:0000256" key="7">
    <source>
        <dbReference type="PROSITE-ProRule" id="PRU00042"/>
    </source>
</evidence>
<dbReference type="GO" id="GO:0000981">
    <property type="term" value="F:DNA-binding transcription factor activity, RNA polymerase II-specific"/>
    <property type="evidence" value="ECO:0007669"/>
    <property type="project" value="InterPro"/>
</dbReference>
<dbReference type="Gene3D" id="3.30.160.60">
    <property type="entry name" value="Classic Zinc Finger"/>
    <property type="match status" value="1"/>
</dbReference>
<dbReference type="InterPro" id="IPR051059">
    <property type="entry name" value="VerF-like"/>
</dbReference>
<organism evidence="10 11">
    <name type="scientific">Bionectria ochroleuca</name>
    <name type="common">Gliocladium roseum</name>
    <dbReference type="NCBI Taxonomy" id="29856"/>
    <lineage>
        <taxon>Eukaryota</taxon>
        <taxon>Fungi</taxon>
        <taxon>Dikarya</taxon>
        <taxon>Ascomycota</taxon>
        <taxon>Pezizomycotina</taxon>
        <taxon>Sordariomycetes</taxon>
        <taxon>Hypocreomycetidae</taxon>
        <taxon>Hypocreales</taxon>
        <taxon>Bionectriaceae</taxon>
        <taxon>Clonostachys</taxon>
    </lineage>
</organism>
<dbReference type="EMBL" id="JADCTT010000010">
    <property type="protein sequence ID" value="KAF9747563.1"/>
    <property type="molecule type" value="Genomic_DNA"/>
</dbReference>
<evidence type="ECO:0000256" key="2">
    <source>
        <dbReference type="ARBA" id="ARBA00022723"/>
    </source>
</evidence>
<comment type="caution">
    <text evidence="10">The sequence shown here is derived from an EMBL/GenBank/DDBJ whole genome shotgun (WGS) entry which is preliminary data.</text>
</comment>
<dbReference type="PANTHER" id="PTHR40626">
    <property type="entry name" value="MIP31509P"/>
    <property type="match status" value="1"/>
</dbReference>
<evidence type="ECO:0000313" key="11">
    <source>
        <dbReference type="Proteomes" id="UP000616885"/>
    </source>
</evidence>
<name>A0A8H7K8A2_BIOOC</name>
<dbReference type="GO" id="GO:0000978">
    <property type="term" value="F:RNA polymerase II cis-regulatory region sequence-specific DNA binding"/>
    <property type="evidence" value="ECO:0007669"/>
    <property type="project" value="InterPro"/>
</dbReference>
<evidence type="ECO:0000256" key="1">
    <source>
        <dbReference type="ARBA" id="ARBA00004123"/>
    </source>
</evidence>
<dbReference type="InterPro" id="IPR027266">
    <property type="entry name" value="TrmE/GcvT-like"/>
</dbReference>
<dbReference type="SUPFAM" id="SSF57667">
    <property type="entry name" value="beta-beta-alpha zinc fingers"/>
    <property type="match status" value="1"/>
</dbReference>
<dbReference type="InterPro" id="IPR029043">
    <property type="entry name" value="GcvT/YgfZ_C"/>
</dbReference>
<keyword evidence="3" id="KW-0677">Repeat</keyword>
<dbReference type="CDD" id="cd12148">
    <property type="entry name" value="fungal_TF_MHR"/>
    <property type="match status" value="1"/>
</dbReference>
<dbReference type="InterPro" id="IPR036236">
    <property type="entry name" value="Znf_C2H2_sf"/>
</dbReference>
<dbReference type="SUPFAM" id="SSF101790">
    <property type="entry name" value="Aminomethyltransferase beta-barrel domain"/>
    <property type="match status" value="1"/>
</dbReference>
<accession>A0A8H7K8A2</accession>
<feature type="domain" description="C2H2-type" evidence="9">
    <location>
        <begin position="522"/>
        <end position="550"/>
    </location>
</feature>
<evidence type="ECO:0000256" key="6">
    <source>
        <dbReference type="ARBA" id="ARBA00023242"/>
    </source>
</evidence>
<keyword evidence="2" id="KW-0479">Metal-binding</keyword>
<dbReference type="GO" id="GO:0005634">
    <property type="term" value="C:nucleus"/>
    <property type="evidence" value="ECO:0007669"/>
    <property type="project" value="UniProtKB-SubCell"/>
</dbReference>
<dbReference type="Gene3D" id="3.30.1360.120">
    <property type="entry name" value="Probable tRNA modification gtpase trme, domain 1"/>
    <property type="match status" value="1"/>
</dbReference>
<protein>
    <recommendedName>
        <fullName evidence="9">C2H2-type domain-containing protein</fullName>
    </recommendedName>
</protein>
<keyword evidence="5" id="KW-0862">Zinc</keyword>
<dbReference type="AlphaFoldDB" id="A0A8H7K8A2"/>
<dbReference type="PROSITE" id="PS00028">
    <property type="entry name" value="ZINC_FINGER_C2H2_1"/>
    <property type="match status" value="1"/>
</dbReference>
<keyword evidence="6" id="KW-0539">Nucleus</keyword>
<comment type="subcellular location">
    <subcellularLocation>
        <location evidence="1">Nucleus</location>
    </subcellularLocation>
</comment>
<keyword evidence="4 7" id="KW-0863">Zinc-finger</keyword>
<evidence type="ECO:0000259" key="9">
    <source>
        <dbReference type="PROSITE" id="PS50157"/>
    </source>
</evidence>
<sequence>MSSQTQPQQSDSAWWDHREETHSLPLSQAVPMDMSVNTWSRFGQVYEAYEYSGWIDESLSWKTDCYIGDWSSLAKARVTGPEAKDFFEFISTNQWPDFKPGQAKHAIFCQDNGNIVGDGLVLMLAENDFLFTSGPGTVWATYQLKFGRKKFDASLELVTDDWCLLQVQGPKSVELMDEITDKGVRDIKFMHWKELSIDGINFKCLRQGVSGEFEFEIWGPMKNAKKIFTSVLEKGKKYNIRRLGARAKCVNHTEAAFATPVIDFIPAIHEPAESEELAKFRQYARDINFDFELYLSTAYGSYGTDPRLYHFTPFDLGWGWLPPNKLVTLVWNKEDVVDVFASLYRPESYEYMEMPRNLLGAVNGSIVSISGMAVGCAVSRCYSYWFKYTISLGIIKTEHAVPGTAVEVTWGSAGYPQKIIRATPNPKDDETETGVEADLYALYQPRKYPGISPGYRSIRFLVVTTPSIATNTATAMASGMPSSELSIGIGMSDLVRVSNTTSPIAVLTSFANCRLDSQEKPFACRVCSKRYARADLVTRHEKTVHKQELNSRNSARPSRKAPPPEDSESVGISNDDESRQKTPSDIAAATKDATTDIYDPLLLGMSLLTPSMSISNPQNVSPQDATDVSVAQDSCDFSFDPSEPDFKLDAFFGQGFDGGFDTDLSPSFFDPFVGGSFEQFVQPFGADETFTEGSFRVAPQSFEEPLHAQSPGMELPASNNLQCLDRYIDVFHVHFPFIHLPTLDLMSAPSPLILAICAIGALHRLERRLAAPLCLMAERVLASVEMRRLDHGPALLLCFAQPLDSPASDLAPLMIAQARLLAVFLLGFSGEPGLIRRALVGCGYIAADFRLRRSVVRPRDRGQCPTEWRQWAAHESMKRYMCTCIILGNLLNIAYGINPGFSVLDECDVEIPDDDELWDATTSSQWESLTHNKPRPPLVSLGKAASMFFTDSDRVENLPRDGWSWSPFATSAVIHQVAIAVWYLTQGQQACNNVTQDTRERSRPESIRIEAALSQCRELLIRRSGGNDKAWNEEDSPLLFNACAILRVSYGRAFMTVRFLDRSLLIKDNSQDKLAILQRYHAASQKRGQLITLAVNRALEGFAIPIRAGIFLIQKTAAFKWSVEHALAAWDAALLVTKWVHAIETLQESGQATALEEKQVLQNVHHLLSEVESEHARAHSLAAALARVWANLYDDTWVWGVAPSIGWALRQLAIMYERDKAVL</sequence>
<dbReference type="InterPro" id="IPR013087">
    <property type="entry name" value="Znf_C2H2_type"/>
</dbReference>
<reference evidence="10" key="1">
    <citation type="submission" date="2020-10" db="EMBL/GenBank/DDBJ databases">
        <title>High-Quality Genome Resource of Clonostachys rosea strain S41 by Oxford Nanopore Long-Read Sequencing.</title>
        <authorList>
            <person name="Wang H."/>
        </authorList>
    </citation>
    <scope>NUCLEOTIDE SEQUENCE</scope>
    <source>
        <strain evidence="10">S41</strain>
    </source>
</reference>
<evidence type="ECO:0000256" key="5">
    <source>
        <dbReference type="ARBA" id="ARBA00022833"/>
    </source>
</evidence>
<dbReference type="Pfam" id="PF01571">
    <property type="entry name" value="GCV_T"/>
    <property type="match status" value="1"/>
</dbReference>
<dbReference type="InterPro" id="IPR007219">
    <property type="entry name" value="XnlR_reg_dom"/>
</dbReference>